<accession>A0A560GJ92</accession>
<evidence type="ECO:0000313" key="2">
    <source>
        <dbReference type="EMBL" id="TWB33851.1"/>
    </source>
</evidence>
<organism evidence="2 3">
    <name type="scientific">Nitrospirillum amazonense</name>
    <dbReference type="NCBI Taxonomy" id="28077"/>
    <lineage>
        <taxon>Bacteria</taxon>
        <taxon>Pseudomonadati</taxon>
        <taxon>Pseudomonadota</taxon>
        <taxon>Alphaproteobacteria</taxon>
        <taxon>Rhodospirillales</taxon>
        <taxon>Azospirillaceae</taxon>
        <taxon>Nitrospirillum</taxon>
    </lineage>
</organism>
<evidence type="ECO:0000313" key="3">
    <source>
        <dbReference type="Proteomes" id="UP000315751"/>
    </source>
</evidence>
<proteinExistence type="predicted"/>
<evidence type="ECO:0000259" key="1">
    <source>
        <dbReference type="PROSITE" id="PS51208"/>
    </source>
</evidence>
<dbReference type="InterPro" id="IPR005546">
    <property type="entry name" value="Autotransporte_beta"/>
</dbReference>
<dbReference type="Gene3D" id="2.40.128.130">
    <property type="entry name" value="Autotransporter beta-domain"/>
    <property type="match status" value="1"/>
</dbReference>
<comment type="caution">
    <text evidence="2">The sequence shown here is derived from an EMBL/GenBank/DDBJ whole genome shotgun (WGS) entry which is preliminary data.</text>
</comment>
<name>A0A560GJ92_9PROT</name>
<dbReference type="Pfam" id="PF03797">
    <property type="entry name" value="Autotransporter"/>
    <property type="match status" value="1"/>
</dbReference>
<gene>
    <name evidence="2" type="ORF">FBZ90_12917</name>
</gene>
<dbReference type="PROSITE" id="PS51208">
    <property type="entry name" value="AUTOTRANSPORTER"/>
    <property type="match status" value="1"/>
</dbReference>
<dbReference type="EMBL" id="VITR01000029">
    <property type="protein sequence ID" value="TWB33851.1"/>
    <property type="molecule type" value="Genomic_DNA"/>
</dbReference>
<feature type="domain" description="Autotransporter" evidence="1">
    <location>
        <begin position="1974"/>
        <end position="2247"/>
    </location>
</feature>
<reference evidence="2 3" key="1">
    <citation type="submission" date="2019-06" db="EMBL/GenBank/DDBJ databases">
        <title>Genomic Encyclopedia of Type Strains, Phase IV (KMG-V): Genome sequencing to study the core and pangenomes of soil and plant-associated prokaryotes.</title>
        <authorList>
            <person name="Whitman W."/>
        </authorList>
    </citation>
    <scope>NUCLEOTIDE SEQUENCE [LARGE SCALE GENOMIC DNA]</scope>
    <source>
        <strain evidence="2 3">BR 11622</strain>
    </source>
</reference>
<protein>
    <submittedName>
        <fullName evidence="2">Uncharacterized protein with beta-barrel porin domain</fullName>
    </submittedName>
</protein>
<sequence length="2247" mass="213587">MLIDAPKRKTGLATRTRGLLAGSSAVAIVAALMSGIARADVIISTSIVGPVNVSSGNLTVTGAGTVSRATSYSVFFGAGAGTLLNNGLIVSTSSVLGSSVGVEVDRGAVGRAAIASVEGVINNPSGTILGASGGLRITSATIGTLDNAGLIQGTGTYGTGLDVSSADYSGTVIAGGIANLTNHATGTIIGTIIGVYVGGGAIGTLANSGLIAGGSGFSGSGVALNISEFRTYDGTVSTPAGFVSGTITSLVNASGGTIAGNISGVDVGNSTIGTLDNAGLIKGTGTLSEGVYVSTYSDAGTVATGVVANLINRATGTITGSRYGLQLDGSTIGTLDNAGLIQGTGTYSQGLYISTYSYGTVTAAGSVASLTNRATGTIDGGNSGLQLSGGTIGTLANSGLIIGGSGAGIGIYGNAFYTYSGTTSTLLGVASGTIGSLVNASGATIAGGYNGLLLGGETVGTLDNAGLIEGTGTYSQGIDVASYSYGTVAAAGAVASLTNHATGTIAGGYNGLQFSGATIGTLANSGLIVGGSGAGIDLHESGPFYIYNGTTFSLLSGVPAVIGSLVNASGATIAGGNTGLQLSGGTIGTLSNGGVISGLTYAGIAVQSSHARIDTIINLAGGTIGNISGTVGAYGTSAAGIVNTSSSIGTIANSGAISGGIEIYGSGAVVGAIDNRAGGTISALNSGIWIGGSVGTLANAGLISSAWNIGVNVSNRQTLDALFNAATGTIDGIGIGGTISTIDNAGLISGGGTGILARQLTVVSVTLANNVQATTTSVRTSGVPVLHNSGLINGTLAGVANAGVMGLLDNSGTIVGVAGTGVANVGQSAISTSQSQPTYFHSSVLSKAGGTLGTLTNSGLISGALTGVANAEANVMQTIMTSTFDSVNGTYVGTTSIIAAGTAAGTVGVLVNNGTILGGTERDLTAGIGLDNGGAAAIIGTLTNTGLIRGGQTGILNAGTIGALINSGTIFGGVAAIRNTGTGLLDTITNSGLIAGNVLNQGARGLTVVGGAGSIFGTFAAGSNGTATLTNTGGDVVLAGGNVALGINMAINVGTHTVTNTAGATLRLDSLVSITGNYAQSGNSALLVNVASAYSHGGLQVSGAAAVTGGAIILNPSAGYSLVDGQSYTIVAAGDASSAYSGYTVVAPGHALSSMTTVVGGLTDLIVTLGSLNGGTIGTLGSGSSTTIGGGASTVGQVSGGTVTVTDGTPTLSTISGGSVNIGGGSATLGTVAGGTVNISGGNASVGQVSAGSITLGSGATISSTQTVNVSGGSLAVSGSVTSPVAVSGGTVAVGSGGIVNSSTSIQVSSGSLSISGGGIVASDQPLQVSGGSLNVAGVVAAPVQVTDAGATVSISSGGLVTQSVTASAGAMNVGGTITAPVSVSGAGATVSISSGGLVTQSVTASAGALSVGGTITAPVSVSGAGATVSISSGGLVTQSVTASAGALSVGGTITAPVSVSGAGATVSISSGGLVTQSVTASAGALNVGGTITAPVSVSGAGATVSISSGGLVTQSVTASAGSLNVGGTITAPVSVSGAGATVSISSGGLVTQSVTASAGSLNVGGTIAAPVSVSGAGATVSIASGGVVTQSVTASAGSVNVAGTITAPVAVSGGTVSLASGGTIVSSQPVQVTGGSLSISGNVNAPVQVAGTTVSASQIASATPVMTVDAGGTISQSVTVDAGKVSMNGTISGNVAIGSGGALRGSGVVTGQASVSGILAPGNSPGTLTFTTGLTQAAKSVLSIDIDGTGTGAGYGNYSRVLVTGGSYVIGSGAVLQPNLRGISGKATNTYTPGLGTDFNIVQAAGGVSGTFAGITQPSSGLLAGTQFTALYGSNAVDLYVTPTYGNLASLGVSANQQTMGRVVAGLTPTVGSDLNAVLKALYGLPTVGASLDALAQIGGSSQANIVAYSLDRGLAATQVLGQRLAAVRDGVAGGMQGTMQAQLVGRTLYTSMASGGDAPVIEDERGAAAGSAPEEGWHFWAQGLGAFTRVDSDGNAEGGHSNTGGGLFGGDRTVAPGVTLGLAGVLLQSTSGGSNETSSYGLSAYGNVDLGDGLFVTGNAGYTYDQYDTARTMGFGSLSRTAFGHTTGDELSAGVTAGYRVRVSNLTLEPQAGIQWLKVGRDGFTETGAGALNLVLQDLDATALQSSVGGRASASWKTDGGTVITPALRAAWLHDFRDRALTSQAALAGTAFAVTGPDTGANALGIGGGLTLQEGDNLNLYANYDGTLRRHETDHVFTAGFRLIW</sequence>
<dbReference type="SMART" id="SM00869">
    <property type="entry name" value="Autotransporter"/>
    <property type="match status" value="1"/>
</dbReference>
<dbReference type="Proteomes" id="UP000315751">
    <property type="component" value="Unassembled WGS sequence"/>
</dbReference>
<keyword evidence="3" id="KW-1185">Reference proteome</keyword>
<dbReference type="InterPro" id="IPR036709">
    <property type="entry name" value="Autotransporte_beta_dom_sf"/>
</dbReference>
<dbReference type="SUPFAM" id="SSF103515">
    <property type="entry name" value="Autotransporter"/>
    <property type="match status" value="1"/>
</dbReference>